<protein>
    <recommendedName>
        <fullName evidence="8">C2H2-type domain-containing protein</fullName>
    </recommendedName>
</protein>
<sequence>MGSKYIGSTMIPGIKQRKQLSRLSKSRHQQRSQASGNCMEYILGRDEDNDSDMDDDTSSSDSDYGERTPKHGKLKSSSMGDDPTSNDLMCTFCGRGPFRSLKLHLLHCNVKVNHQCLRCKEFFQTEKSLNEHYMPLYTCEVCGQVFSKEKLYNDHQCPKGIKSCLVLFCSESMPKACNICKSFFTSQETLLNHFNKVHTSVVRRKVCIITKPKSVVPDGVNGSAAPSAIGPPTTASQVINGKLHGSETSSSLSTTSSEVGGPPFPVCLITATASATSEKDGTPEKPEDQPSSSPLSEASKVVSPPAPTIMALFENGSHKVALMKRLNTGWRLKAPHPCRQCGAIFRQPFLTISHRYRHRGQRSHHCQCGRAFKHRLHLLRHCVQHAETLSYICVSCGETFIGAKQLARHIEGKVGKNSPPGQKQKVQKKCKVPFTCDCGRHFFRPSAYIWHQLQNRTKPK</sequence>
<keyword evidence="4" id="KW-0862">Zinc</keyword>
<gene>
    <name evidence="9" type="ORF">fugu_009913</name>
</gene>
<dbReference type="EMBL" id="SWLE01000002">
    <property type="protein sequence ID" value="TNN02426.1"/>
    <property type="molecule type" value="Genomic_DNA"/>
</dbReference>
<feature type="region of interest" description="Disordered" evidence="7">
    <location>
        <begin position="1"/>
        <end position="82"/>
    </location>
</feature>
<comment type="caution">
    <text evidence="9">The sequence shown here is derived from an EMBL/GenBank/DDBJ whole genome shotgun (WGS) entry which is preliminary data.</text>
</comment>
<dbReference type="PANTHER" id="PTHR24388:SF104">
    <property type="entry name" value="AT-RICH BINDING PROTEIN-RELATED"/>
    <property type="match status" value="1"/>
</dbReference>
<keyword evidence="5" id="KW-0539">Nucleus</keyword>
<dbReference type="PROSITE" id="PS50157">
    <property type="entry name" value="ZINC_FINGER_C2H2_2"/>
    <property type="match status" value="2"/>
</dbReference>
<feature type="region of interest" description="Disordered" evidence="7">
    <location>
        <begin position="274"/>
        <end position="301"/>
    </location>
</feature>
<dbReference type="AlphaFoldDB" id="A0A4Z2CDZ1"/>
<proteinExistence type="predicted"/>
<keyword evidence="1" id="KW-0479">Metal-binding</keyword>
<reference evidence="9 10" key="1">
    <citation type="submission" date="2019-04" db="EMBL/GenBank/DDBJ databases">
        <title>The sequence and de novo assembly of Takifugu bimaculatus genome using PacBio and Hi-C technologies.</title>
        <authorList>
            <person name="Xu P."/>
            <person name="Liu B."/>
            <person name="Zhou Z."/>
        </authorList>
    </citation>
    <scope>NUCLEOTIDE SEQUENCE [LARGE SCALE GENOMIC DNA]</scope>
    <source>
        <strain evidence="9">TB-2018</strain>
        <tissue evidence="9">Muscle</tissue>
    </source>
</reference>
<dbReference type="InterPro" id="IPR050527">
    <property type="entry name" value="Snail/Krueppel_Znf"/>
</dbReference>
<dbReference type="PROSITE" id="PS00028">
    <property type="entry name" value="ZINC_FINGER_C2H2_1"/>
    <property type="match status" value="2"/>
</dbReference>
<accession>A0A4Z2CDZ1</accession>
<feature type="region of interest" description="Disordered" evidence="7">
    <location>
        <begin position="220"/>
        <end position="239"/>
    </location>
</feature>
<evidence type="ECO:0000256" key="1">
    <source>
        <dbReference type="ARBA" id="ARBA00022723"/>
    </source>
</evidence>
<name>A0A4Z2CDZ1_9TELE</name>
<evidence type="ECO:0000313" key="9">
    <source>
        <dbReference type="EMBL" id="TNN02426.1"/>
    </source>
</evidence>
<evidence type="ECO:0000259" key="8">
    <source>
        <dbReference type="PROSITE" id="PS50157"/>
    </source>
</evidence>
<dbReference type="InterPro" id="IPR036236">
    <property type="entry name" value="Znf_C2H2_sf"/>
</dbReference>
<feature type="domain" description="C2H2-type" evidence="8">
    <location>
        <begin position="336"/>
        <end position="363"/>
    </location>
</feature>
<dbReference type="InterPro" id="IPR013087">
    <property type="entry name" value="Znf_C2H2_type"/>
</dbReference>
<dbReference type="Proteomes" id="UP000516260">
    <property type="component" value="Chromosome 10"/>
</dbReference>
<keyword evidence="2" id="KW-0677">Repeat</keyword>
<evidence type="ECO:0000256" key="3">
    <source>
        <dbReference type="ARBA" id="ARBA00022771"/>
    </source>
</evidence>
<dbReference type="GO" id="GO:0000978">
    <property type="term" value="F:RNA polymerase II cis-regulatory region sequence-specific DNA binding"/>
    <property type="evidence" value="ECO:0007669"/>
    <property type="project" value="TreeGrafter"/>
</dbReference>
<dbReference type="SUPFAM" id="SSF57667">
    <property type="entry name" value="beta-beta-alpha zinc fingers"/>
    <property type="match status" value="1"/>
</dbReference>
<evidence type="ECO:0000256" key="2">
    <source>
        <dbReference type="ARBA" id="ARBA00022737"/>
    </source>
</evidence>
<evidence type="ECO:0000256" key="7">
    <source>
        <dbReference type="SAM" id="MobiDB-lite"/>
    </source>
</evidence>
<keyword evidence="3 6" id="KW-0863">Zinc-finger</keyword>
<feature type="compositionally biased region" description="Basic residues" evidence="7">
    <location>
        <begin position="15"/>
        <end position="30"/>
    </location>
</feature>
<dbReference type="GO" id="GO:0008270">
    <property type="term" value="F:zinc ion binding"/>
    <property type="evidence" value="ECO:0007669"/>
    <property type="project" value="UniProtKB-KW"/>
</dbReference>
<feature type="domain" description="C2H2-type" evidence="8">
    <location>
        <begin position="391"/>
        <end position="420"/>
    </location>
</feature>
<evidence type="ECO:0000256" key="4">
    <source>
        <dbReference type="ARBA" id="ARBA00022833"/>
    </source>
</evidence>
<keyword evidence="10" id="KW-1185">Reference proteome</keyword>
<dbReference type="PANTHER" id="PTHR24388">
    <property type="entry name" value="ZINC FINGER PROTEIN"/>
    <property type="match status" value="1"/>
</dbReference>
<organism evidence="9 10">
    <name type="scientific">Takifugu bimaculatus</name>
    <dbReference type="NCBI Taxonomy" id="433685"/>
    <lineage>
        <taxon>Eukaryota</taxon>
        <taxon>Metazoa</taxon>
        <taxon>Chordata</taxon>
        <taxon>Craniata</taxon>
        <taxon>Vertebrata</taxon>
        <taxon>Euteleostomi</taxon>
        <taxon>Actinopterygii</taxon>
        <taxon>Neopterygii</taxon>
        <taxon>Teleostei</taxon>
        <taxon>Neoteleostei</taxon>
        <taxon>Acanthomorphata</taxon>
        <taxon>Eupercaria</taxon>
        <taxon>Tetraodontiformes</taxon>
        <taxon>Tetradontoidea</taxon>
        <taxon>Tetraodontidae</taxon>
        <taxon>Takifugu</taxon>
    </lineage>
</organism>
<evidence type="ECO:0000256" key="5">
    <source>
        <dbReference type="ARBA" id="ARBA00023242"/>
    </source>
</evidence>
<dbReference type="Gene3D" id="3.30.160.60">
    <property type="entry name" value="Classic Zinc Finger"/>
    <property type="match status" value="2"/>
</dbReference>
<feature type="compositionally biased region" description="Basic and acidic residues" evidence="7">
    <location>
        <begin position="277"/>
        <end position="288"/>
    </location>
</feature>
<evidence type="ECO:0000256" key="6">
    <source>
        <dbReference type="PROSITE-ProRule" id="PRU00042"/>
    </source>
</evidence>
<evidence type="ECO:0000313" key="10">
    <source>
        <dbReference type="Proteomes" id="UP000516260"/>
    </source>
</evidence>
<feature type="compositionally biased region" description="Acidic residues" evidence="7">
    <location>
        <begin position="47"/>
        <end position="58"/>
    </location>
</feature>
<dbReference type="SMART" id="SM00355">
    <property type="entry name" value="ZnF_C2H2"/>
    <property type="match status" value="6"/>
</dbReference>
<dbReference type="GO" id="GO:0000981">
    <property type="term" value="F:DNA-binding transcription factor activity, RNA polymerase II-specific"/>
    <property type="evidence" value="ECO:0007669"/>
    <property type="project" value="TreeGrafter"/>
</dbReference>